<dbReference type="EMBL" id="FRYK01000001">
    <property type="protein sequence ID" value="SHO72697.1"/>
    <property type="molecule type" value="Genomic_DNA"/>
</dbReference>
<name>A0A1M7ZVQ8_9FLAO</name>
<organism evidence="1 2">
    <name type="scientific">Flavobacterium cucumis</name>
    <dbReference type="NCBI Taxonomy" id="416016"/>
    <lineage>
        <taxon>Bacteria</taxon>
        <taxon>Pseudomonadati</taxon>
        <taxon>Bacteroidota</taxon>
        <taxon>Flavobacteriia</taxon>
        <taxon>Flavobacteriales</taxon>
        <taxon>Flavobacteriaceae</taxon>
        <taxon>Flavobacterium</taxon>
    </lineage>
</organism>
<accession>A0A1M7ZVQ8</accession>
<evidence type="ECO:0000313" key="1">
    <source>
        <dbReference type="EMBL" id="SHO72697.1"/>
    </source>
</evidence>
<protein>
    <submittedName>
        <fullName evidence="1">Uncharacterized protein</fullName>
    </submittedName>
</protein>
<sequence length="171" mass="20162">MSRRDKLFDLPIYKKAELILDLVNSLLNTISEEDEYLNATKYMMRDDAAIICAKIAGAEGGDMYSIRMQNAAIIRDHAMHLYVQVGSLRFHDSFKDTDYVTLIRKEIDEFRELFINWVASFDKSNYYWDEWELFNPPGAIPPDPNEYQDPINWDDFLEGMNFDDEEYDSEE</sequence>
<gene>
    <name evidence="1" type="ORF">SAMN05443547_1035</name>
</gene>
<dbReference type="RefSeq" id="WP_073582021.1">
    <property type="nucleotide sequence ID" value="NZ_CBCSEA010000002.1"/>
</dbReference>
<evidence type="ECO:0000313" key="2">
    <source>
        <dbReference type="Proteomes" id="UP000184611"/>
    </source>
</evidence>
<dbReference type="AlphaFoldDB" id="A0A1M7ZVQ8"/>
<dbReference type="Proteomes" id="UP000184611">
    <property type="component" value="Unassembled WGS sequence"/>
</dbReference>
<reference evidence="2" key="1">
    <citation type="submission" date="2016-12" db="EMBL/GenBank/DDBJ databases">
        <authorList>
            <person name="Varghese N."/>
            <person name="Submissions S."/>
        </authorList>
    </citation>
    <scope>NUCLEOTIDE SEQUENCE [LARGE SCALE GENOMIC DNA]</scope>
    <source>
        <strain evidence="2">DSM 18830</strain>
    </source>
</reference>
<keyword evidence="2" id="KW-1185">Reference proteome</keyword>
<dbReference type="STRING" id="416016.SAMN05443547_1035"/>
<proteinExistence type="predicted"/>